<evidence type="ECO:0000259" key="1">
    <source>
        <dbReference type="Pfam" id="PF13200"/>
    </source>
</evidence>
<feature type="non-terminal residue" evidence="2">
    <location>
        <position position="1"/>
    </location>
</feature>
<dbReference type="AlphaFoldDB" id="X1GVM5"/>
<reference evidence="2" key="1">
    <citation type="journal article" date="2014" name="Front. Microbiol.">
        <title>High frequency of phylogenetically diverse reductive dehalogenase-homologous genes in deep subseafloor sedimentary metagenomes.</title>
        <authorList>
            <person name="Kawai M."/>
            <person name="Futagami T."/>
            <person name="Toyoda A."/>
            <person name="Takaki Y."/>
            <person name="Nishi S."/>
            <person name="Hori S."/>
            <person name="Arai W."/>
            <person name="Tsubouchi T."/>
            <person name="Morono Y."/>
            <person name="Uchiyama I."/>
            <person name="Ito T."/>
            <person name="Fujiyama A."/>
            <person name="Inagaki F."/>
            <person name="Takami H."/>
        </authorList>
    </citation>
    <scope>NUCLEOTIDE SEQUENCE</scope>
    <source>
        <strain evidence="2">Expedition CK06-06</strain>
    </source>
</reference>
<feature type="domain" description="DUF4015" evidence="1">
    <location>
        <begin position="122"/>
        <end position="279"/>
    </location>
</feature>
<dbReference type="InterPro" id="IPR017853">
    <property type="entry name" value="GH"/>
</dbReference>
<dbReference type="EMBL" id="BARU01023055">
    <property type="protein sequence ID" value="GAH48915.1"/>
    <property type="molecule type" value="Genomic_DNA"/>
</dbReference>
<protein>
    <recommendedName>
        <fullName evidence="1">DUF4015 domain-containing protein</fullName>
    </recommendedName>
</protein>
<dbReference type="Pfam" id="PF13200">
    <property type="entry name" value="DUF4015"/>
    <property type="match status" value="1"/>
</dbReference>
<name>X1GVM5_9ZZZZ</name>
<comment type="caution">
    <text evidence="2">The sequence shown here is derived from an EMBL/GenBank/DDBJ whole genome shotgun (WGS) entry which is preliminary data.</text>
</comment>
<accession>X1GVM5</accession>
<gene>
    <name evidence="2" type="ORF">S03H2_37454</name>
</gene>
<evidence type="ECO:0000313" key="2">
    <source>
        <dbReference type="EMBL" id="GAH48915.1"/>
    </source>
</evidence>
<dbReference type="InterPro" id="IPR025275">
    <property type="entry name" value="DUF4015"/>
</dbReference>
<proteinExistence type="predicted"/>
<dbReference type="InterPro" id="IPR000408">
    <property type="entry name" value="Reg_chr_condens"/>
</dbReference>
<organism evidence="2">
    <name type="scientific">marine sediment metagenome</name>
    <dbReference type="NCBI Taxonomy" id="412755"/>
    <lineage>
        <taxon>unclassified sequences</taxon>
        <taxon>metagenomes</taxon>
        <taxon>ecological metagenomes</taxon>
    </lineage>
</organism>
<sequence>RFIYRGAGFYEEISGISYHPEDREVILFSCGFGHGIYMSSNDRKSWARLDFPSSTHNEIIQQLQFKRGNNGKGWRLEVKTQNTSWHYTLHDQHWRLIEKTNPPEDADPFRQERIRRASNKFGIYVSSHYAQGEELDNHLNFLTEHGLNAMVVDLKDDYGWVTYDTRLELPYRIGSVSRRIELEQLLNKAHKRGIYVIARLVVFKDRQLYNYADHKYAVWNRNTDKPWRYLVKIEDEKIEENGERREARFVQNEYWVDPYSSFVWNYNLALAKELQQRGV</sequence>
<dbReference type="SUPFAM" id="SSF51445">
    <property type="entry name" value="(Trans)glycosidases"/>
    <property type="match status" value="1"/>
</dbReference>
<feature type="non-terminal residue" evidence="2">
    <location>
        <position position="279"/>
    </location>
</feature>
<dbReference type="PROSITE" id="PS00626">
    <property type="entry name" value="RCC1_2"/>
    <property type="match status" value="1"/>
</dbReference>